<proteinExistence type="predicted"/>
<dbReference type="Proteomes" id="UP000887159">
    <property type="component" value="Unassembled WGS sequence"/>
</dbReference>
<gene>
    <name evidence="1" type="ORF">TNCV_2880531</name>
</gene>
<protein>
    <submittedName>
        <fullName evidence="1">Uncharacterized protein</fullName>
    </submittedName>
</protein>
<name>A0A8X6W2A1_TRICX</name>
<organism evidence="1 2">
    <name type="scientific">Trichonephila clavipes</name>
    <name type="common">Golden silk orbweaver</name>
    <name type="synonym">Nephila clavipes</name>
    <dbReference type="NCBI Taxonomy" id="2585209"/>
    <lineage>
        <taxon>Eukaryota</taxon>
        <taxon>Metazoa</taxon>
        <taxon>Ecdysozoa</taxon>
        <taxon>Arthropoda</taxon>
        <taxon>Chelicerata</taxon>
        <taxon>Arachnida</taxon>
        <taxon>Araneae</taxon>
        <taxon>Araneomorphae</taxon>
        <taxon>Entelegynae</taxon>
        <taxon>Araneoidea</taxon>
        <taxon>Nephilidae</taxon>
        <taxon>Trichonephila</taxon>
    </lineage>
</organism>
<comment type="caution">
    <text evidence="1">The sequence shown here is derived from an EMBL/GenBank/DDBJ whole genome shotgun (WGS) entry which is preliminary data.</text>
</comment>
<dbReference type="AlphaFoldDB" id="A0A8X6W2A1"/>
<dbReference type="EMBL" id="BMAU01021376">
    <property type="protein sequence ID" value="GFY26725.1"/>
    <property type="molecule type" value="Genomic_DNA"/>
</dbReference>
<reference evidence="1" key="1">
    <citation type="submission" date="2020-08" db="EMBL/GenBank/DDBJ databases">
        <title>Multicomponent nature underlies the extraordinary mechanical properties of spider dragline silk.</title>
        <authorList>
            <person name="Kono N."/>
            <person name="Nakamura H."/>
            <person name="Mori M."/>
            <person name="Yoshida Y."/>
            <person name="Ohtoshi R."/>
            <person name="Malay A.D."/>
            <person name="Moran D.A.P."/>
            <person name="Tomita M."/>
            <person name="Numata K."/>
            <person name="Arakawa K."/>
        </authorList>
    </citation>
    <scope>NUCLEOTIDE SEQUENCE</scope>
</reference>
<evidence type="ECO:0000313" key="2">
    <source>
        <dbReference type="Proteomes" id="UP000887159"/>
    </source>
</evidence>
<evidence type="ECO:0000313" key="1">
    <source>
        <dbReference type="EMBL" id="GFY26725.1"/>
    </source>
</evidence>
<accession>A0A8X6W2A1</accession>
<keyword evidence="2" id="KW-1185">Reference proteome</keyword>
<sequence length="122" mass="13615">MDEEANFPVAASVLRNNLYMGDVFCGAATLEEAIVLRQQLKGILKSAGRELHKHCANHEKLSPDPEQNYNFATSFCQLKNIENGNNSLVSLENINNIEIPKVYSCRLFQKLLRSVAFADDAS</sequence>